<dbReference type="AlphaFoldDB" id="A0A0H5Q7J0"/>
<reference evidence="1" key="2">
    <citation type="submission" date="2015-07" db="EMBL/GenBank/DDBJ databases">
        <title>Plasmids, circular viruses and viroids from rat gut.</title>
        <authorList>
            <person name="Jorgensen T.J."/>
            <person name="Hansen M.A."/>
            <person name="Xu Z."/>
            <person name="Tabak M.A."/>
            <person name="Sorensen S.J."/>
            <person name="Hansen L.H."/>
        </authorList>
    </citation>
    <scope>NUCLEOTIDE SEQUENCE</scope>
    <source>
        <strain evidence="1">RGFK1509</strain>
    </source>
</reference>
<protein>
    <submittedName>
        <fullName evidence="1">Uncharacterized protein</fullName>
    </submittedName>
</protein>
<organism evidence="1">
    <name type="scientific">uncultured prokaryote</name>
    <dbReference type="NCBI Taxonomy" id="198431"/>
    <lineage>
        <taxon>unclassified sequences</taxon>
        <taxon>environmental samples</taxon>
    </lineage>
</organism>
<reference evidence="1" key="1">
    <citation type="submission" date="2015-06" db="EMBL/GenBank/DDBJ databases">
        <authorList>
            <person name="Joergensen T."/>
        </authorList>
    </citation>
    <scope>NUCLEOTIDE SEQUENCE</scope>
    <source>
        <strain evidence="1">RGFK1509</strain>
    </source>
</reference>
<sequence>MSMISQNVKAWEEVGLFPFEHLTLRLQFHIDVQTSEVSTTLELRDLVDDQILELFSIGKADVRDLEQLLAETTTIALEVAERYCEPF</sequence>
<evidence type="ECO:0000313" key="1">
    <source>
        <dbReference type="EMBL" id="CRY97359.1"/>
    </source>
</evidence>
<accession>A0A0H5Q7J0</accession>
<name>A0A0H5Q7J0_9ZZZZ</name>
<proteinExistence type="predicted"/>
<dbReference type="EMBL" id="LN854045">
    <property type="protein sequence ID" value="CRY97359.1"/>
    <property type="molecule type" value="Genomic_DNA"/>
</dbReference>